<organism evidence="2 3">
    <name type="scientific">Microcella humidisoli</name>
    <dbReference type="NCBI Taxonomy" id="2963406"/>
    <lineage>
        <taxon>Bacteria</taxon>
        <taxon>Bacillati</taxon>
        <taxon>Actinomycetota</taxon>
        <taxon>Actinomycetes</taxon>
        <taxon>Micrococcales</taxon>
        <taxon>Microbacteriaceae</taxon>
        <taxon>Microcella</taxon>
    </lineage>
</organism>
<evidence type="ECO:0000256" key="1">
    <source>
        <dbReference type="SAM" id="Phobius"/>
    </source>
</evidence>
<dbReference type="EMBL" id="CP101497">
    <property type="protein sequence ID" value="UTT61915.1"/>
    <property type="molecule type" value="Genomic_DNA"/>
</dbReference>
<keyword evidence="1" id="KW-0812">Transmembrane</keyword>
<dbReference type="Proteomes" id="UP001060039">
    <property type="component" value="Chromosome"/>
</dbReference>
<keyword evidence="1" id="KW-0472">Membrane</keyword>
<dbReference type="RefSeq" id="WP_255159056.1">
    <property type="nucleotide sequence ID" value="NZ_CP101497.1"/>
</dbReference>
<sequence length="184" mass="19909">MTDPAPSAQPDPYARATPAAELTAPPGTDPSTPWIWAILVIPIVQFLPIFLIDWNAFIVASITDTTGLGATAALFSPGYVVLIAVGWIGTALLIWFAYLDWKELKRRGVPQPFHWAWMFLVLAVSYAVYPIGRAVVAKRRTGRGLEVMWITIATLVAGLVAGVVLSIVLVQLVIANLDLVTFGP</sequence>
<evidence type="ECO:0008006" key="4">
    <source>
        <dbReference type="Google" id="ProtNLM"/>
    </source>
</evidence>
<protein>
    <recommendedName>
        <fullName evidence="4">DUF4328 domain-containing protein</fullName>
    </recommendedName>
</protein>
<accession>A0ABY5FUD3</accession>
<keyword evidence="3" id="KW-1185">Reference proteome</keyword>
<proteinExistence type="predicted"/>
<evidence type="ECO:0000313" key="2">
    <source>
        <dbReference type="EMBL" id="UTT61915.1"/>
    </source>
</evidence>
<reference evidence="2" key="1">
    <citation type="submission" date="2022-07" db="EMBL/GenBank/DDBJ databases">
        <title>Taxonomic analysis of Microcella humidisoli nov. sp., isolated from riverside soil.</title>
        <authorList>
            <person name="Molina K.M."/>
            <person name="Kim S.B."/>
        </authorList>
    </citation>
    <scope>NUCLEOTIDE SEQUENCE</scope>
    <source>
        <strain evidence="2">MMS21-STM10</strain>
    </source>
</reference>
<feature type="transmembrane region" description="Helical" evidence="1">
    <location>
        <begin position="148"/>
        <end position="174"/>
    </location>
</feature>
<evidence type="ECO:0000313" key="3">
    <source>
        <dbReference type="Proteomes" id="UP001060039"/>
    </source>
</evidence>
<feature type="transmembrane region" description="Helical" evidence="1">
    <location>
        <begin position="72"/>
        <end position="95"/>
    </location>
</feature>
<keyword evidence="1" id="KW-1133">Transmembrane helix</keyword>
<feature type="transmembrane region" description="Helical" evidence="1">
    <location>
        <begin position="115"/>
        <end position="136"/>
    </location>
</feature>
<name>A0ABY5FUD3_9MICO</name>
<gene>
    <name evidence="2" type="ORF">NNL39_09555</name>
</gene>
<feature type="transmembrane region" description="Helical" evidence="1">
    <location>
        <begin position="34"/>
        <end position="60"/>
    </location>
</feature>